<evidence type="ECO:0000259" key="13">
    <source>
        <dbReference type="PROSITE" id="PS50885"/>
    </source>
</evidence>
<dbReference type="AlphaFoldDB" id="A0A1H8XI82"/>
<dbReference type="CDD" id="cd00075">
    <property type="entry name" value="HATPase"/>
    <property type="match status" value="1"/>
</dbReference>
<dbReference type="OrthoDB" id="9786919at2"/>
<dbReference type="InterPro" id="IPR004358">
    <property type="entry name" value="Sig_transdc_His_kin-like_C"/>
</dbReference>
<dbReference type="Pfam" id="PF02518">
    <property type="entry name" value="HATPase_c"/>
    <property type="match status" value="1"/>
</dbReference>
<dbReference type="Gene3D" id="3.30.565.10">
    <property type="entry name" value="Histidine kinase-like ATPase, C-terminal domain"/>
    <property type="match status" value="1"/>
</dbReference>
<evidence type="ECO:0000256" key="10">
    <source>
        <dbReference type="ARBA" id="ARBA00023136"/>
    </source>
</evidence>
<feature type="domain" description="HAMP" evidence="13">
    <location>
        <begin position="200"/>
        <end position="253"/>
    </location>
</feature>
<keyword evidence="6 11" id="KW-0812">Transmembrane</keyword>
<proteinExistence type="predicted"/>
<dbReference type="SMART" id="SM00304">
    <property type="entry name" value="HAMP"/>
    <property type="match status" value="1"/>
</dbReference>
<dbReference type="SMART" id="SM00388">
    <property type="entry name" value="HisKA"/>
    <property type="match status" value="1"/>
</dbReference>
<evidence type="ECO:0000256" key="3">
    <source>
        <dbReference type="ARBA" id="ARBA00012438"/>
    </source>
</evidence>
<evidence type="ECO:0000256" key="2">
    <source>
        <dbReference type="ARBA" id="ARBA00004236"/>
    </source>
</evidence>
<comment type="subcellular location">
    <subcellularLocation>
        <location evidence="2">Cell membrane</location>
    </subcellularLocation>
</comment>
<feature type="transmembrane region" description="Helical" evidence="11">
    <location>
        <begin position="181"/>
        <end position="199"/>
    </location>
</feature>
<keyword evidence="4" id="KW-0597">Phosphoprotein</keyword>
<dbReference type="SUPFAM" id="SSF158472">
    <property type="entry name" value="HAMP domain-like"/>
    <property type="match status" value="1"/>
</dbReference>
<dbReference type="SMART" id="SM00387">
    <property type="entry name" value="HATPase_c"/>
    <property type="match status" value="1"/>
</dbReference>
<keyword evidence="9" id="KW-0902">Two-component regulatory system</keyword>
<keyword evidence="5" id="KW-0808">Transferase</keyword>
<comment type="catalytic activity">
    <reaction evidence="1">
        <text>ATP + protein L-histidine = ADP + protein N-phospho-L-histidine.</text>
        <dbReference type="EC" id="2.7.13.3"/>
    </reaction>
</comment>
<evidence type="ECO:0000256" key="6">
    <source>
        <dbReference type="ARBA" id="ARBA00022692"/>
    </source>
</evidence>
<evidence type="ECO:0000256" key="1">
    <source>
        <dbReference type="ARBA" id="ARBA00000085"/>
    </source>
</evidence>
<evidence type="ECO:0000256" key="9">
    <source>
        <dbReference type="ARBA" id="ARBA00023012"/>
    </source>
</evidence>
<evidence type="ECO:0000256" key="8">
    <source>
        <dbReference type="ARBA" id="ARBA00022989"/>
    </source>
</evidence>
<dbReference type="Gene3D" id="1.10.287.130">
    <property type="match status" value="1"/>
</dbReference>
<dbReference type="InterPro" id="IPR005467">
    <property type="entry name" value="His_kinase_dom"/>
</dbReference>
<dbReference type="PANTHER" id="PTHR45436:SF5">
    <property type="entry name" value="SENSOR HISTIDINE KINASE TRCS"/>
    <property type="match status" value="1"/>
</dbReference>
<dbReference type="InterPro" id="IPR036890">
    <property type="entry name" value="HATPase_C_sf"/>
</dbReference>
<dbReference type="InterPro" id="IPR003661">
    <property type="entry name" value="HisK_dim/P_dom"/>
</dbReference>
<dbReference type="CDD" id="cd06225">
    <property type="entry name" value="HAMP"/>
    <property type="match status" value="1"/>
</dbReference>
<keyword evidence="15" id="KW-1185">Reference proteome</keyword>
<dbReference type="GO" id="GO:0005886">
    <property type="term" value="C:plasma membrane"/>
    <property type="evidence" value="ECO:0007669"/>
    <property type="project" value="UniProtKB-SubCell"/>
</dbReference>
<dbReference type="FunFam" id="1.10.287.130:FF:000001">
    <property type="entry name" value="Two-component sensor histidine kinase"/>
    <property type="match status" value="1"/>
</dbReference>
<dbReference type="InterPro" id="IPR003594">
    <property type="entry name" value="HATPase_dom"/>
</dbReference>
<dbReference type="STRING" id="394193.SAMN04489732_107291"/>
<dbReference type="CDD" id="cd00082">
    <property type="entry name" value="HisKA"/>
    <property type="match status" value="1"/>
</dbReference>
<dbReference type="Proteomes" id="UP000198582">
    <property type="component" value="Unassembled WGS sequence"/>
</dbReference>
<evidence type="ECO:0000256" key="5">
    <source>
        <dbReference type="ARBA" id="ARBA00022679"/>
    </source>
</evidence>
<evidence type="ECO:0000256" key="4">
    <source>
        <dbReference type="ARBA" id="ARBA00022553"/>
    </source>
</evidence>
<accession>A0A1H8XI82</accession>
<keyword evidence="8 11" id="KW-1133">Transmembrane helix</keyword>
<dbReference type="EC" id="2.7.13.3" evidence="3"/>
<evidence type="ECO:0000313" key="15">
    <source>
        <dbReference type="Proteomes" id="UP000198582"/>
    </source>
</evidence>
<evidence type="ECO:0000313" key="14">
    <source>
        <dbReference type="EMBL" id="SEP39523.1"/>
    </source>
</evidence>
<keyword evidence="7 14" id="KW-0418">Kinase</keyword>
<dbReference type="SUPFAM" id="SSF47384">
    <property type="entry name" value="Homodimeric domain of signal transducing histidine kinase"/>
    <property type="match status" value="1"/>
</dbReference>
<dbReference type="EMBL" id="FOEF01000007">
    <property type="protein sequence ID" value="SEP39523.1"/>
    <property type="molecule type" value="Genomic_DNA"/>
</dbReference>
<dbReference type="InterPro" id="IPR036097">
    <property type="entry name" value="HisK_dim/P_sf"/>
</dbReference>
<evidence type="ECO:0000256" key="7">
    <source>
        <dbReference type="ARBA" id="ARBA00022777"/>
    </source>
</evidence>
<dbReference type="PROSITE" id="PS50109">
    <property type="entry name" value="HIS_KIN"/>
    <property type="match status" value="1"/>
</dbReference>
<dbReference type="PRINTS" id="PR00344">
    <property type="entry name" value="BCTRLSENSOR"/>
</dbReference>
<dbReference type="PANTHER" id="PTHR45436">
    <property type="entry name" value="SENSOR HISTIDINE KINASE YKOH"/>
    <property type="match status" value="1"/>
</dbReference>
<evidence type="ECO:0000259" key="12">
    <source>
        <dbReference type="PROSITE" id="PS50109"/>
    </source>
</evidence>
<dbReference type="GO" id="GO:0000155">
    <property type="term" value="F:phosphorelay sensor kinase activity"/>
    <property type="evidence" value="ECO:0007669"/>
    <property type="project" value="InterPro"/>
</dbReference>
<keyword evidence="10 11" id="KW-0472">Membrane</keyword>
<organism evidence="14 15">
    <name type="scientific">Amycolatopsis saalfeldensis</name>
    <dbReference type="NCBI Taxonomy" id="394193"/>
    <lineage>
        <taxon>Bacteria</taxon>
        <taxon>Bacillati</taxon>
        <taxon>Actinomycetota</taxon>
        <taxon>Actinomycetes</taxon>
        <taxon>Pseudonocardiales</taxon>
        <taxon>Pseudonocardiaceae</taxon>
        <taxon>Amycolatopsis</taxon>
    </lineage>
</organism>
<dbReference type="Gene3D" id="6.10.340.10">
    <property type="match status" value="1"/>
</dbReference>
<sequence>MSVGGAGRGKRRRPWTLRARLTLALLVLLATGLTAFGFISVTALQSSLVDSVDDQLDGVVSMMSAPDRPPPRPPQQINVRDRLPTDYRVLFYDSTGRLTERVGQARGETLMPVVPAMDVASVRARGDAAFTVGDENGDTTWRVRTAVQAPTPAQPVSGTVAVAESLDTGIATANRLKTIEVVFGFALVVLLGVIATWLIRLGLRPLTRIEHTAQAIAGGDFDRRVPDLDPRTEAGRLGSAFNVMLGQVASALKKREQSEDRLRRFIADASHELRTPLTSIRGFAELYRKSGGSSEVDVRRMMSRIENGAIQMGLLVDDLLLLARLDQERVLDLTEVDLSALASDVVHDARAREPARTIGFTAPAEPVRVLGDIHRLRQVAANLVTNAVVHTPPEADITVSVRLAADTASWPVVVGTGDPPPAGRDCAVLEVRDNGPGVAPDNASRIFDRFYRAGQARAKAGGAGLGLAIAAAIVDAHGGSVLLLDTPGGGATFRVLLGSA</sequence>
<dbReference type="InterPro" id="IPR050428">
    <property type="entry name" value="TCS_sensor_his_kinase"/>
</dbReference>
<dbReference type="Pfam" id="PF00512">
    <property type="entry name" value="HisKA"/>
    <property type="match status" value="1"/>
</dbReference>
<name>A0A1H8XI82_9PSEU</name>
<reference evidence="15" key="1">
    <citation type="submission" date="2016-10" db="EMBL/GenBank/DDBJ databases">
        <authorList>
            <person name="Varghese N."/>
            <person name="Submissions S."/>
        </authorList>
    </citation>
    <scope>NUCLEOTIDE SEQUENCE [LARGE SCALE GENOMIC DNA]</scope>
    <source>
        <strain evidence="15">DSM 44993</strain>
    </source>
</reference>
<dbReference type="RefSeq" id="WP_091618177.1">
    <property type="nucleotide sequence ID" value="NZ_FOEF01000007.1"/>
</dbReference>
<dbReference type="SUPFAM" id="SSF55874">
    <property type="entry name" value="ATPase domain of HSP90 chaperone/DNA topoisomerase II/histidine kinase"/>
    <property type="match status" value="1"/>
</dbReference>
<dbReference type="InterPro" id="IPR003660">
    <property type="entry name" value="HAMP_dom"/>
</dbReference>
<dbReference type="PROSITE" id="PS50885">
    <property type="entry name" value="HAMP"/>
    <property type="match status" value="1"/>
</dbReference>
<evidence type="ECO:0000256" key="11">
    <source>
        <dbReference type="SAM" id="Phobius"/>
    </source>
</evidence>
<feature type="domain" description="Histidine kinase" evidence="12">
    <location>
        <begin position="268"/>
        <end position="500"/>
    </location>
</feature>
<gene>
    <name evidence="14" type="ORF">SAMN04489732_107291</name>
</gene>
<dbReference type="Pfam" id="PF00672">
    <property type="entry name" value="HAMP"/>
    <property type="match status" value="1"/>
</dbReference>
<protein>
    <recommendedName>
        <fullName evidence="3">histidine kinase</fullName>
        <ecNumber evidence="3">2.7.13.3</ecNumber>
    </recommendedName>
</protein>